<proteinExistence type="predicted"/>
<dbReference type="Pfam" id="PF12728">
    <property type="entry name" value="HTH_17"/>
    <property type="match status" value="1"/>
</dbReference>
<evidence type="ECO:0000313" key="2">
    <source>
        <dbReference type="EMBL" id="SFI70331.1"/>
    </source>
</evidence>
<evidence type="ECO:0000313" key="3">
    <source>
        <dbReference type="Proteomes" id="UP000199518"/>
    </source>
</evidence>
<organism evidence="2 3">
    <name type="scientific">Planctomicrobium piriforme</name>
    <dbReference type="NCBI Taxonomy" id="1576369"/>
    <lineage>
        <taxon>Bacteria</taxon>
        <taxon>Pseudomonadati</taxon>
        <taxon>Planctomycetota</taxon>
        <taxon>Planctomycetia</taxon>
        <taxon>Planctomycetales</taxon>
        <taxon>Planctomycetaceae</taxon>
        <taxon>Planctomicrobium</taxon>
    </lineage>
</organism>
<dbReference type="Proteomes" id="UP000199518">
    <property type="component" value="Unassembled WGS sequence"/>
</dbReference>
<dbReference type="Gene3D" id="1.10.238.160">
    <property type="match status" value="1"/>
</dbReference>
<dbReference type="InterPro" id="IPR041657">
    <property type="entry name" value="HTH_17"/>
</dbReference>
<evidence type="ECO:0000259" key="1">
    <source>
        <dbReference type="Pfam" id="PF12728"/>
    </source>
</evidence>
<keyword evidence="3" id="KW-1185">Reference proteome</keyword>
<dbReference type="AlphaFoldDB" id="A0A1I3KCT2"/>
<dbReference type="SUPFAM" id="SSF46955">
    <property type="entry name" value="Putative DNA-binding domain"/>
    <property type="match status" value="1"/>
</dbReference>
<dbReference type="InterPro" id="IPR009061">
    <property type="entry name" value="DNA-bd_dom_put_sf"/>
</dbReference>
<feature type="domain" description="Helix-turn-helix" evidence="1">
    <location>
        <begin position="15"/>
        <end position="63"/>
    </location>
</feature>
<dbReference type="EMBL" id="FOQD01000011">
    <property type="protein sequence ID" value="SFI70331.1"/>
    <property type="molecule type" value="Genomic_DNA"/>
</dbReference>
<accession>A0A1I3KCT2</accession>
<name>A0A1I3KCT2_9PLAN</name>
<protein>
    <submittedName>
        <fullName evidence="2">DNA binding domain-containing protein, excisionase family</fullName>
    </submittedName>
</protein>
<reference evidence="3" key="1">
    <citation type="submission" date="2016-10" db="EMBL/GenBank/DDBJ databases">
        <authorList>
            <person name="Varghese N."/>
            <person name="Submissions S."/>
        </authorList>
    </citation>
    <scope>NUCLEOTIDE SEQUENCE [LARGE SCALE GENOMIC DNA]</scope>
    <source>
        <strain evidence="3">DSM 26348</strain>
    </source>
</reference>
<gene>
    <name evidence="2" type="ORF">SAMN05421753_111192</name>
</gene>
<sequence length="71" mass="8110">MPTKEQDIADNRHSMFTAKQVADILNVSTRTVHRLRSSRELPSPVEFGGNVRWRRSVIESWISDGCPSDQI</sequence>